<dbReference type="Pfam" id="PF13193">
    <property type="entry name" value="AMP-binding_C"/>
    <property type="match status" value="3"/>
</dbReference>
<keyword evidence="2" id="KW-0596">Phosphopantetheine</keyword>
<keyword evidence="7" id="KW-1185">Reference proteome</keyword>
<comment type="cofactor">
    <cofactor evidence="1">
        <name>pantetheine 4'-phosphate</name>
        <dbReference type="ChEBI" id="CHEBI:47942"/>
    </cofactor>
</comment>
<dbReference type="InterPro" id="IPR006162">
    <property type="entry name" value="Ppantetheine_attach_site"/>
</dbReference>
<dbReference type="SMART" id="SM00823">
    <property type="entry name" value="PKS_PP"/>
    <property type="match status" value="3"/>
</dbReference>
<dbReference type="PANTHER" id="PTHR45398:SF1">
    <property type="entry name" value="ENZYME, PUTATIVE (JCVI)-RELATED"/>
    <property type="match status" value="1"/>
</dbReference>
<evidence type="ECO:0000313" key="6">
    <source>
        <dbReference type="EMBL" id="MDR6287824.1"/>
    </source>
</evidence>
<dbReference type="InterPro" id="IPR025110">
    <property type="entry name" value="AMP-bd_C"/>
</dbReference>
<protein>
    <submittedName>
        <fullName evidence="6">Amino acid adenylation domain-containing protein/non-ribosomal peptide synthase protein (TIGR01720 family)</fullName>
    </submittedName>
</protein>
<dbReference type="PANTHER" id="PTHR45398">
    <property type="match status" value="1"/>
</dbReference>
<dbReference type="PROSITE" id="PS50075">
    <property type="entry name" value="CARRIER"/>
    <property type="match status" value="3"/>
</dbReference>
<dbReference type="Gene3D" id="1.10.1200.10">
    <property type="entry name" value="ACP-like"/>
    <property type="match status" value="3"/>
</dbReference>
<dbReference type="Gene3D" id="2.30.38.10">
    <property type="entry name" value="Luciferase, Domain 3"/>
    <property type="match status" value="3"/>
</dbReference>
<evidence type="ECO:0000256" key="4">
    <source>
        <dbReference type="SAM" id="MobiDB-lite"/>
    </source>
</evidence>
<keyword evidence="3" id="KW-0597">Phosphoprotein</keyword>
<dbReference type="InterPro" id="IPR010071">
    <property type="entry name" value="AA_adenyl_dom"/>
</dbReference>
<dbReference type="InterPro" id="IPR036736">
    <property type="entry name" value="ACP-like_sf"/>
</dbReference>
<evidence type="ECO:0000313" key="7">
    <source>
        <dbReference type="Proteomes" id="UP001262410"/>
    </source>
</evidence>
<dbReference type="CDD" id="cd17649">
    <property type="entry name" value="A_NRPS_PvdJ-like"/>
    <property type="match status" value="1"/>
</dbReference>
<dbReference type="CDD" id="cd19534">
    <property type="entry name" value="E_NRPS"/>
    <property type="match status" value="2"/>
</dbReference>
<dbReference type="RefSeq" id="WP_309791738.1">
    <property type="nucleotide sequence ID" value="NZ_JAVDPW010000001.1"/>
</dbReference>
<dbReference type="CDD" id="cd19543">
    <property type="entry name" value="DCL_NRPS"/>
    <property type="match status" value="2"/>
</dbReference>
<dbReference type="NCBIfam" id="TIGR01720">
    <property type="entry name" value="NRPS-para261"/>
    <property type="match status" value="2"/>
</dbReference>
<dbReference type="InterPro" id="IPR010060">
    <property type="entry name" value="NRPS_synth"/>
</dbReference>
<dbReference type="InterPro" id="IPR020845">
    <property type="entry name" value="AMP-binding_CS"/>
</dbReference>
<dbReference type="EMBL" id="JAVDPW010000001">
    <property type="protein sequence ID" value="MDR6287824.1"/>
    <property type="molecule type" value="Genomic_DNA"/>
</dbReference>
<evidence type="ECO:0000256" key="3">
    <source>
        <dbReference type="ARBA" id="ARBA00022553"/>
    </source>
</evidence>
<dbReference type="CDD" id="cd17646">
    <property type="entry name" value="A_NRPS_AB3403-like"/>
    <property type="match status" value="2"/>
</dbReference>
<organism evidence="6 7">
    <name type="scientific">Inquilinus ginsengisoli</name>
    <dbReference type="NCBI Taxonomy" id="363840"/>
    <lineage>
        <taxon>Bacteria</taxon>
        <taxon>Pseudomonadati</taxon>
        <taxon>Pseudomonadota</taxon>
        <taxon>Alphaproteobacteria</taxon>
        <taxon>Rhodospirillales</taxon>
        <taxon>Rhodospirillaceae</taxon>
        <taxon>Inquilinus</taxon>
    </lineage>
</organism>
<sequence length="4092" mass="442739">MNDMTVPQADPLRAIAERVSALPAEKRKLFLAQLDAKGISAQRLPIVPVSRDAALPLSYAQRRLWLLWQLEPEGTAYHITGGLRLTGRLDEAALQAALDGLVARHEALRTSFGTDAEGGPVQHILAPAPLPLDRADLSALPEDQRQARLDDLSAQEVRRPFDLAAGPLLRATLVRLAADEQVLLLTLHHIIADGWSMDLLVADVAALYDGHRLGRPAPAAAEIQYADYAVWQRQLMEAGEGERQLAAWTEMLGAEQPVLELSADRPRPSEPSGRGDTVAFDLPDDLAAALRSLAQRQGATLFMVLLAGFSLLLRRLGGQDDLRIGVPVANRQRQDVEAVIGCFVNTQVLPIQVDGRVSFEALLTAVRGTALQAHAHQALPFEQLVEALNPERSLDRNPLFQVMYHHGQRRDAVELRLGDVRAEVLARDGGSAQFDLTLVTAEDAAGRLSGQLAYATDLFDRATVERWRDGFILLLRQVTAQPGRALGQLNLLTEVEEARLTRWNATEHGYEAVPSVVTLIERQAQATPEAEALVFGTDRLSYAELEARSNRLAHALIARGVGPDMLVGVAAERSVELVVGLLGILKAGGAYLPLDPEHPRDRLAGTIGDAGLRLVLTQGHLAERLPGIDGVEILALDRWDLSQQPDHAPGVAIHPETLAYCITTSGSTGKPKGVGNSHAGLLNRLQWMQAEYGLGPSDRVLQKTPYGFDVSVWEFFWPLMTGATLVVAAPGAHRDPEALGRVIRDQAITTLHFVPSMLAAFAGSGELPGCRSLTRILCSGEALPQELQTEVLGQIQAELHNLYGPTEAAIDVTFWACRPEAGQRGVPIGHAIANTQIHILDADLNPVPEGVSGELYIAGVNLARGYLGRPDLTADRFVPNPLGQPGSRMYRSGDLVRRRPDGAIEYLGRLDHQVKLRGLRIELGEIEAGLRSHPGIRDAVVVVRDGRLVGYVAADAAPDEVAVKTQLATILPDYMVPSKLVWLERLPVSANGKLDRKALPDPEWESSAGHAEPEGETEQAIARIWRDVLGLQHVSRDDNFFTVGGDSIQSLQVIARARQQGLALTPRDMFQHQTVQALAAVARRQVSMLAVERGPASGPAPLTPIQRWFFDTEIPARHHWNQSVLLAPREVLDPQALRTALAALAGHHDALRLRFTLDADGAWHQHYADAADQDWLWQRAAADDAALERLADEAQRSLDLVQGPLLRALLVDRPDGSQRLLLAVHHLVVDGVSWRILLEDLQAAYRQIVAGTPVALPGRTDDFGAWGRRLEAYAGSPALQAELPHWMATLAGDAVALPVDRPEGDATVARARTHRLALDADTTRQLLRQAPAAYRTRIDDLLLAALARVLCRWTGGASVLVDLEGHGRDALPPDALGGLDISRTVGWFTSLYPVRLAPGDGGPAAVIKAVKEQLRAVPHRGIGYGVLRHLGDAAARAALAAAPRAQVMFNYLGQFDGLLEAEAAFVPAAEPQGAQSDEGAPLGHELVIDGRVIDGALRLDWRFCDDRLDAATVEDLAEAYRTELAGLVAHCLSPDAGGLTPSDLPLAGLDQAGIDALPVPAAAIVDAYPLSPMQQGLLFHALHAPEAGLYVNQINVALDGPLDGPRFARAWAAAIEQHDILRTGFLWDGDLPAPLQLVQCGLPVPVELRDGRGLDEAQVAALARDERERGFDLVAPPLMRVLLLRLSDDRHQLIWTFHHILMDGWSTARLIGEVLARYRGETPAAGSGRYRDHIAWLAVRDPQADEAFWRGQLGRLEAPTRLADALPAPAAGAGDGHGLFKTSRDAGRTARLTAFARRERITLNTLVQGAWSLLLARYTGQDSVVFGATVAGRPAELAGAETLLGLFINTLPVIQQPVPEARVGDWLREVQAIGLALREHEHTPLNDIQRWAGQGGQTLFDTLLVFENYPIDQAARAGGDLRVAAAETVEATHYPLSLAVQAGDTLDIAYGYRRDAFAPAQIGALSRHLDTLLDRLAEDAGAALGSLSPLAEADLAQLAAWRTEPYRAEPYRCVQDWIAVHAAADPDRVSVVFGEHEVSRGELERRANHLAHRLVRSGVGPDVLVGVLLERSPEMLVSLLAVLKAGGAYVPLASDAPPARLAEMVADSGLRLVLTQGALAGRLPIGAERILVEDAAGESAVAPVVPLRPENLAYVIYTSGSTGKPKGVGVAHGPLAMHCRVTAPLYDMDEDSREFHFIAFSFDGAHERWLTALTCGASLVLRDESLWPAEKTLAAIGRHGVTNAGFPPVYINEMAAWAEATDRRPPVDLYSFGGEAMSRAGYDRVRRALRPRVLLNGYGPTEAVVTPLVWKVGVETECDGAYVPIGRPVGDRRAYVLDRRLQPVPVGVAGELYIGGSGLARGYVGRPDLTADRFVPDPQGEPGGRMYRTGDLVRWRADGSIDYVGRSDHQVKIRGYRIELGEVEARLLAHPSVRSAVVSAMMSPGGKRLVAHVVARDGAGDLEPELKAHLGSQLPDYMVPSRVVVLSALPLLGNGKVNRLALPVPEWSVAATVQAEPEGEAERTLAGIWAEVLGLASVGATDNFFELGGDSILSLQVVGRARRAGLVLTPRQLFEHQTVRGLAAAAKVEAAGVEETASGEAVLTPIQRWFFDTAMAERHHWNQSVLLAPRQALDASALQRAVSAVVGHHDALRLRFVAANGVWSQHHAEPSEQDWLWQRSAADEAAQLAVSEAAQRSLDLGQGPLLRAVLIERWDGTQRLLLAVHHLVVDGVSWRILLEDLQTAYAQAAAGEPIALPAKSSAFGRWGGRLQTHAPSRAAELPYWREVLAGPSSFPVAHPEGANTVSALAEHRLRFDAGLTERLVKTAPKAWRTGVEDLLLTALARVLCRHSGDGSALVALEGHGREGLFDDVDLSRTMGWFTSVYPVRLTPEADLEASLKAVKEQLRSVPDRGIGYGVLRYLGSAETQAELAALPWPAVTFNYLGRFEGLTDGAFAQAGESGGRDQNDGSPLGGELVVNGQIVGGVLCLSWLYSAARHDAAVIETLAAAYEAELAALVEHCCDPATPGGLTPSDVPLSGLSQAALDALPVVASEVEDLYPLSPMQQGMLFHSLQAPELYVTQLSVAVDGLDADRFARAWEAVVDRHAILRSGFLWDGERPLQLVHRRAPSPVEQLDWRTRPDQDAALSDLAVSDRARGFDLARPPLLRVVLVQLGEARHQLILTSHHVLLDGWSTSRLIGEVLTRYHGGTSSTSGGRYRDYIAWLQGRDTRADERFWRERLSGLEEPTLLAAALPNPVPEAGYGAARLHLDGAATEGLKAFARRERVTLNTVVQGAWSLLLSRITGQRRVVFGATVSGRPAELAEAETLLGLFINTLPVAQELDPARRVGDWLRQLQGLNVAMREHEHTPLYEIQGWAGQGGRSLFDSLLVFENYPVDQALRERDEGSLRFGPVDNIETTNYALTLTVQAGSDLEIGWSWRRDALGSERIGRLMRQLETLLQRIAADAAASLGTIALPTAEEQQQLARWNATDHAYEAVPSVVTLIERQARATPGAEALVFGTERLSYAELDRRANRLAHALIARGVGPDMLVGVAAERSVELMVGLLGILKAGGAYLPLDPEHPRDRLAGTIGDAGLRLVLTQAHLAERLPELDGVETLALDRWDLSQQPEQAPGVAIHPETLAYCITTSGSTGKPKGVGNSHAGLLNRLQWMQAEYGLGLSDRVLQKTPYGFDVSVWEFFWPLMTGACLVVAAPGAHRDPEALGRVIRDQAITTLHFVPSMLAAFAGSGELPGCASLTRILCSGEALPQELQTEVLQQTEAELHNLYGPTEAAIDVTYWACRPEAGQRGVPIGHAIANTQIHILDADLNPVPEGVSGELYIAGVNLARGYLGRPDLTADRFVPNPLGQPGSRMYRSGDLVRRRPDGAIEYLGRLDHQVKLRGLRIELGEIEAGLRAHPGIRDAVVVVRDGRLVGYVAADAAPDEAAVKQQLSSQLPDYMVPSKLVWLERLPVSANGKLDRKALPDPEWESSAGHAEPEGETEQAIAAIWREVLGLTQISRHDDFFNLGGHSLTAMKVRALLLERLGQSLPIRHFFDHPTLAGLAASLSADGAGAQQRLSDMDQWMSELED</sequence>
<accession>A0ABU1JJS2</accession>
<feature type="domain" description="Carrier" evidence="5">
    <location>
        <begin position="3998"/>
        <end position="4073"/>
    </location>
</feature>
<dbReference type="InterPro" id="IPR023213">
    <property type="entry name" value="CAT-like_dom_sf"/>
</dbReference>
<feature type="region of interest" description="Disordered" evidence="4">
    <location>
        <begin position="3980"/>
        <end position="4002"/>
    </location>
</feature>
<dbReference type="Gene3D" id="3.30.559.30">
    <property type="entry name" value="Nonribosomal peptide synthetase, condensation domain"/>
    <property type="match status" value="5"/>
</dbReference>
<gene>
    <name evidence="6" type="ORF">E9232_000323</name>
</gene>
<dbReference type="PROSITE" id="PS00455">
    <property type="entry name" value="AMP_BINDING"/>
    <property type="match status" value="1"/>
</dbReference>
<dbReference type="Pfam" id="PF00501">
    <property type="entry name" value="AMP-binding"/>
    <property type="match status" value="3"/>
</dbReference>
<evidence type="ECO:0000256" key="2">
    <source>
        <dbReference type="ARBA" id="ARBA00022450"/>
    </source>
</evidence>
<dbReference type="Pfam" id="PF00668">
    <property type="entry name" value="Condensation"/>
    <property type="match status" value="5"/>
</dbReference>
<proteinExistence type="predicted"/>
<dbReference type="SUPFAM" id="SSF56801">
    <property type="entry name" value="Acetyl-CoA synthetase-like"/>
    <property type="match status" value="3"/>
</dbReference>
<dbReference type="Gene3D" id="3.40.50.980">
    <property type="match status" value="6"/>
</dbReference>
<dbReference type="Gene3D" id="3.30.300.30">
    <property type="match status" value="3"/>
</dbReference>
<dbReference type="InterPro" id="IPR045851">
    <property type="entry name" value="AMP-bd_C_sf"/>
</dbReference>
<dbReference type="NCBIfam" id="NF004282">
    <property type="entry name" value="PRK05691.1"/>
    <property type="match status" value="6"/>
</dbReference>
<feature type="region of interest" description="Disordered" evidence="4">
    <location>
        <begin position="994"/>
        <end position="1017"/>
    </location>
</feature>
<dbReference type="InterPro" id="IPR001242">
    <property type="entry name" value="Condensation_dom"/>
</dbReference>
<dbReference type="InterPro" id="IPR009081">
    <property type="entry name" value="PP-bd_ACP"/>
</dbReference>
<evidence type="ECO:0000259" key="5">
    <source>
        <dbReference type="PROSITE" id="PS50075"/>
    </source>
</evidence>
<evidence type="ECO:0000256" key="1">
    <source>
        <dbReference type="ARBA" id="ARBA00001957"/>
    </source>
</evidence>
<name>A0ABU1JJS2_9PROT</name>
<dbReference type="Pfam" id="PF00550">
    <property type="entry name" value="PP-binding"/>
    <property type="match status" value="3"/>
</dbReference>
<dbReference type="SUPFAM" id="SSF52777">
    <property type="entry name" value="CoA-dependent acyltransferases"/>
    <property type="match status" value="10"/>
</dbReference>
<feature type="domain" description="Carrier" evidence="5">
    <location>
        <begin position="2516"/>
        <end position="2590"/>
    </location>
</feature>
<dbReference type="SUPFAM" id="SSF47336">
    <property type="entry name" value="ACP-like"/>
    <property type="match status" value="3"/>
</dbReference>
<reference evidence="6 7" key="1">
    <citation type="submission" date="2023-07" db="EMBL/GenBank/DDBJ databases">
        <title>Sorghum-associated microbial communities from plants grown in Nebraska, USA.</title>
        <authorList>
            <person name="Schachtman D."/>
        </authorList>
    </citation>
    <scope>NUCLEOTIDE SEQUENCE [LARGE SCALE GENOMIC DNA]</scope>
    <source>
        <strain evidence="6 7">584</strain>
    </source>
</reference>
<dbReference type="InterPro" id="IPR000873">
    <property type="entry name" value="AMP-dep_synth/lig_dom"/>
</dbReference>
<dbReference type="CDD" id="cd19531">
    <property type="entry name" value="LCL_NRPS-like"/>
    <property type="match status" value="1"/>
</dbReference>
<dbReference type="Proteomes" id="UP001262410">
    <property type="component" value="Unassembled WGS sequence"/>
</dbReference>
<dbReference type="NCBIfam" id="TIGR01733">
    <property type="entry name" value="AA-adenyl-dom"/>
    <property type="match status" value="3"/>
</dbReference>
<dbReference type="InterPro" id="IPR020806">
    <property type="entry name" value="PKS_PP-bd"/>
</dbReference>
<feature type="domain" description="Carrier" evidence="5">
    <location>
        <begin position="1012"/>
        <end position="1086"/>
    </location>
</feature>
<dbReference type="Gene3D" id="3.30.559.10">
    <property type="entry name" value="Chloramphenicol acetyltransferase-like domain"/>
    <property type="match status" value="5"/>
</dbReference>
<dbReference type="NCBIfam" id="NF003417">
    <property type="entry name" value="PRK04813.1"/>
    <property type="match status" value="3"/>
</dbReference>
<comment type="caution">
    <text evidence="6">The sequence shown here is derived from an EMBL/GenBank/DDBJ whole genome shotgun (WGS) entry which is preliminary data.</text>
</comment>
<dbReference type="PROSITE" id="PS00012">
    <property type="entry name" value="PHOSPHOPANTETHEINE"/>
    <property type="match status" value="2"/>
</dbReference>